<feature type="domain" description="Carboxylesterase type B" evidence="6">
    <location>
        <begin position="36"/>
        <end position="568"/>
    </location>
</feature>
<dbReference type="OrthoDB" id="408631at2759"/>
<evidence type="ECO:0000256" key="3">
    <source>
        <dbReference type="ARBA" id="ARBA00022729"/>
    </source>
</evidence>
<reference evidence="8" key="1">
    <citation type="submission" date="2025-08" db="UniProtKB">
        <authorList>
            <consortium name="RefSeq"/>
        </authorList>
    </citation>
    <scope>IDENTIFICATION</scope>
    <source>
        <tissue evidence="8">Tentacle</tissue>
    </source>
</reference>
<dbReference type="AlphaFoldDB" id="A0A6P8HVV3"/>
<sequence length="624" mass="70240">MGHVNRIPTAFRRFKCAFNLVMLCWQLHFYAANTVLITTKYGTLRGLKVPFSSNSGPIKSINTFLGIPFASPPVGDLRLKPPVDPVSWEPNIYDATHFRNVCMQEPSQLLTEYRKVWRSFDPKRNIAEDCLYLNVFSPDSRASYSVMVYIHGGGFMLGSSILSPGFQLALKGVVVVTIQYRLGPFGFMSSGDSEAPGNIGLLDQVQALRWVRENIEDFYGNPHEVTLFGLSAGAVSVSLHLLSPVSLSFFHRAACESGVDLAPWAVQNTEKIVNHTRAAAERLGCHQEESQSLLDCLRNVHDPWEFLNASLDATKSNGLEKSYFGPIVDGNFLADKPSVLRKKGLFGRIPLIAGITSDEYSLFLRDEIKNLFNISNLSRGIDKNIFISYCQKFAHALQANTRYRALLYDALLFEYSSWQAQSNQSFLQYLIDLTSDYYLWAPTNAALVAHSEYAPAYMFVFNHRSSLGHTPLWAGVPHGSTFSYVLGIAMKNTSPKHRLVYDVTDYDVSNAMVTMWTNFAKDSNPTPSKVSGVTWEPFTKANQVYMKLDGKPVAKMAKNYQAPRAAFWNYYYHKLMKGSPKCSSAHATPPSNEVPLFKGSVTTWYLVVMTIFLLEYYFELQFIY</sequence>
<evidence type="ECO:0000256" key="4">
    <source>
        <dbReference type="ARBA" id="ARBA00022801"/>
    </source>
</evidence>
<dbReference type="FunFam" id="3.40.50.1820:FF:000029">
    <property type="entry name" value="Acetylcholinesterase"/>
    <property type="match status" value="1"/>
</dbReference>
<dbReference type="KEGG" id="aten:116296631"/>
<dbReference type="PROSITE" id="PS00941">
    <property type="entry name" value="CARBOXYLESTERASE_B_2"/>
    <property type="match status" value="1"/>
</dbReference>
<dbReference type="PANTHER" id="PTHR43903">
    <property type="entry name" value="NEUROLIGIN"/>
    <property type="match status" value="1"/>
</dbReference>
<dbReference type="InParanoid" id="A0A6P8HVV3"/>
<dbReference type="InterPro" id="IPR002018">
    <property type="entry name" value="CarbesteraseB"/>
</dbReference>
<keyword evidence="2" id="KW-0719">Serine esterase</keyword>
<comment type="similarity">
    <text evidence="1">Belongs to the type-B carboxylesterase/lipase family.</text>
</comment>
<name>A0A6P8HVV3_ACTTE</name>
<keyword evidence="5" id="KW-1015">Disulfide bond</keyword>
<keyword evidence="7" id="KW-1185">Reference proteome</keyword>
<evidence type="ECO:0000256" key="2">
    <source>
        <dbReference type="ARBA" id="ARBA00022487"/>
    </source>
</evidence>
<dbReference type="InterPro" id="IPR051093">
    <property type="entry name" value="Neuroligin/BSAL"/>
</dbReference>
<dbReference type="SUPFAM" id="SSF53474">
    <property type="entry name" value="alpha/beta-Hydrolases"/>
    <property type="match status" value="1"/>
</dbReference>
<dbReference type="GeneID" id="116296631"/>
<dbReference type="RefSeq" id="XP_031560539.1">
    <property type="nucleotide sequence ID" value="XM_031704679.1"/>
</dbReference>
<accession>A0A6P8HVV3</accession>
<dbReference type="Proteomes" id="UP000515163">
    <property type="component" value="Unplaced"/>
</dbReference>
<evidence type="ECO:0000313" key="8">
    <source>
        <dbReference type="RefSeq" id="XP_031560539.1"/>
    </source>
</evidence>
<proteinExistence type="inferred from homology"/>
<evidence type="ECO:0000256" key="5">
    <source>
        <dbReference type="ARBA" id="ARBA00023157"/>
    </source>
</evidence>
<gene>
    <name evidence="8" type="primary">LOC116296631</name>
</gene>
<dbReference type="Pfam" id="PF00135">
    <property type="entry name" value="COesterase"/>
    <property type="match status" value="1"/>
</dbReference>
<evidence type="ECO:0000313" key="7">
    <source>
        <dbReference type="Proteomes" id="UP000515163"/>
    </source>
</evidence>
<dbReference type="GO" id="GO:0052689">
    <property type="term" value="F:carboxylic ester hydrolase activity"/>
    <property type="evidence" value="ECO:0007669"/>
    <property type="project" value="UniProtKB-KW"/>
</dbReference>
<dbReference type="InterPro" id="IPR019819">
    <property type="entry name" value="Carboxylesterase_B_CS"/>
</dbReference>
<evidence type="ECO:0000256" key="1">
    <source>
        <dbReference type="ARBA" id="ARBA00005964"/>
    </source>
</evidence>
<dbReference type="Gene3D" id="3.40.50.1820">
    <property type="entry name" value="alpha/beta hydrolase"/>
    <property type="match status" value="1"/>
</dbReference>
<dbReference type="InterPro" id="IPR029058">
    <property type="entry name" value="AB_hydrolase_fold"/>
</dbReference>
<evidence type="ECO:0000259" key="6">
    <source>
        <dbReference type="Pfam" id="PF00135"/>
    </source>
</evidence>
<keyword evidence="3" id="KW-0732">Signal</keyword>
<keyword evidence="4" id="KW-0378">Hydrolase</keyword>
<organism evidence="7 8">
    <name type="scientific">Actinia tenebrosa</name>
    <name type="common">Australian red waratah sea anemone</name>
    <dbReference type="NCBI Taxonomy" id="6105"/>
    <lineage>
        <taxon>Eukaryota</taxon>
        <taxon>Metazoa</taxon>
        <taxon>Cnidaria</taxon>
        <taxon>Anthozoa</taxon>
        <taxon>Hexacorallia</taxon>
        <taxon>Actiniaria</taxon>
        <taxon>Actiniidae</taxon>
        <taxon>Actinia</taxon>
    </lineage>
</organism>
<protein>
    <submittedName>
        <fullName evidence="8">Acetylcholinesterase-like</fullName>
    </submittedName>
</protein>